<evidence type="ECO:0000313" key="3">
    <source>
        <dbReference type="Proteomes" id="UP001550210"/>
    </source>
</evidence>
<evidence type="ECO:0000256" key="1">
    <source>
        <dbReference type="SAM" id="SignalP"/>
    </source>
</evidence>
<proteinExistence type="predicted"/>
<gene>
    <name evidence="2" type="ORF">ABZZ21_42645</name>
</gene>
<sequence length="262" mass="26938">MGNTLHKRATLGVITGALALTAFVAPAAQADEKVGNVKVSNFVINGGKPVVVGATGKKTVKLSFSVTDNSGAWRAAAQLYHGKSLETADSAAASGGTWIKCKKVSSTKSTCSANYTFKAGGNAVNKVAGTWKTWVIAQAKDTNFIQKDNAKSFKVQRATQLKGADVAPEPVAKGETVTVTSKLTRANWDAGTNAAYGNQSVTLQFKAAGASAYKNVKTVKTSATGEVSTTVKASVDGTYRYVFAGSSGTAAATAVGDTLDVK</sequence>
<accession>A0ABV2VBB8</accession>
<keyword evidence="1" id="KW-0732">Signal</keyword>
<feature type="chain" id="PRO_5046632528" evidence="1">
    <location>
        <begin position="31"/>
        <end position="262"/>
    </location>
</feature>
<name>A0ABV2VBB8_9ACTN</name>
<organism evidence="2 3">
    <name type="scientific">Streptomyces ossamyceticus</name>
    <dbReference type="NCBI Taxonomy" id="249581"/>
    <lineage>
        <taxon>Bacteria</taxon>
        <taxon>Bacillati</taxon>
        <taxon>Actinomycetota</taxon>
        <taxon>Actinomycetes</taxon>
        <taxon>Kitasatosporales</taxon>
        <taxon>Streptomycetaceae</taxon>
        <taxon>Streptomyces</taxon>
    </lineage>
</organism>
<dbReference type="EMBL" id="JBEXPZ010000100">
    <property type="protein sequence ID" value="MET9851126.1"/>
    <property type="molecule type" value="Genomic_DNA"/>
</dbReference>
<protein>
    <submittedName>
        <fullName evidence="2">Calcium-binding protein</fullName>
    </submittedName>
</protein>
<keyword evidence="3" id="KW-1185">Reference proteome</keyword>
<dbReference type="RefSeq" id="WP_240508412.1">
    <property type="nucleotide sequence ID" value="NZ_JBEGHN010000060.1"/>
</dbReference>
<feature type="signal peptide" evidence="1">
    <location>
        <begin position="1"/>
        <end position="30"/>
    </location>
</feature>
<comment type="caution">
    <text evidence="2">The sequence shown here is derived from an EMBL/GenBank/DDBJ whole genome shotgun (WGS) entry which is preliminary data.</text>
</comment>
<reference evidence="2 3" key="1">
    <citation type="submission" date="2024-06" db="EMBL/GenBank/DDBJ databases">
        <title>The Natural Products Discovery Center: Release of the First 8490 Sequenced Strains for Exploring Actinobacteria Biosynthetic Diversity.</title>
        <authorList>
            <person name="Kalkreuter E."/>
            <person name="Kautsar S.A."/>
            <person name="Yang D."/>
            <person name="Bader C.D."/>
            <person name="Teijaro C.N."/>
            <person name="Fluegel L."/>
            <person name="Davis C.M."/>
            <person name="Simpson J.R."/>
            <person name="Lauterbach L."/>
            <person name="Steele A.D."/>
            <person name="Gui C."/>
            <person name="Meng S."/>
            <person name="Li G."/>
            <person name="Viehrig K."/>
            <person name="Ye F."/>
            <person name="Su P."/>
            <person name="Kiefer A.F."/>
            <person name="Nichols A."/>
            <person name="Cepeda A.J."/>
            <person name="Yan W."/>
            <person name="Fan B."/>
            <person name="Jiang Y."/>
            <person name="Adhikari A."/>
            <person name="Zheng C.-J."/>
            <person name="Schuster L."/>
            <person name="Cowan T.M."/>
            <person name="Smanski M.J."/>
            <person name="Chevrette M.G."/>
            <person name="De Carvalho L.P.S."/>
            <person name="Shen B."/>
        </authorList>
    </citation>
    <scope>NUCLEOTIDE SEQUENCE [LARGE SCALE GENOMIC DNA]</scope>
    <source>
        <strain evidence="2 3">NPDC006434</strain>
    </source>
</reference>
<evidence type="ECO:0000313" key="2">
    <source>
        <dbReference type="EMBL" id="MET9851126.1"/>
    </source>
</evidence>
<dbReference type="Proteomes" id="UP001550210">
    <property type="component" value="Unassembled WGS sequence"/>
</dbReference>